<dbReference type="Proteomes" id="UP001165060">
    <property type="component" value="Unassembled WGS sequence"/>
</dbReference>
<dbReference type="Pfam" id="PF14232">
    <property type="entry name" value="DUF4334"/>
    <property type="match status" value="1"/>
</dbReference>
<evidence type="ECO:0000313" key="3">
    <source>
        <dbReference type="Proteomes" id="UP001165060"/>
    </source>
</evidence>
<dbReference type="Gene3D" id="2.40.128.580">
    <property type="entry name" value="GXWXG domain"/>
    <property type="match status" value="1"/>
</dbReference>
<evidence type="ECO:0000259" key="1">
    <source>
        <dbReference type="Pfam" id="PF14232"/>
    </source>
</evidence>
<organism evidence="2 3">
    <name type="scientific">Tetraparma gracilis</name>
    <dbReference type="NCBI Taxonomy" id="2962635"/>
    <lineage>
        <taxon>Eukaryota</taxon>
        <taxon>Sar</taxon>
        <taxon>Stramenopiles</taxon>
        <taxon>Ochrophyta</taxon>
        <taxon>Bolidophyceae</taxon>
        <taxon>Parmales</taxon>
        <taxon>Triparmaceae</taxon>
        <taxon>Tetraparma</taxon>
    </lineage>
</organism>
<gene>
    <name evidence="2" type="ORF">TeGR_g5845</name>
</gene>
<dbReference type="EMBL" id="BRYB01000779">
    <property type="protein sequence ID" value="GMI37505.1"/>
    <property type="molecule type" value="Genomic_DNA"/>
</dbReference>
<protein>
    <recommendedName>
        <fullName evidence="1">DUF4334 domain-containing protein</fullName>
    </recommendedName>
</protein>
<keyword evidence="3" id="KW-1185">Reference proteome</keyword>
<proteinExistence type="predicted"/>
<name>A0ABQ6N0A4_9STRA</name>
<sequence>MKWVGKTVHSQDLVSMLEFGAVNCVPLPTFTLGPVSTATVVRTDVDGKESLALAYNYLPIVDHIRRLDKDTIIGKMMIGKVTVLYFTLKCKE</sequence>
<comment type="caution">
    <text evidence="2">The sequence shown here is derived from an EMBL/GenBank/DDBJ whole genome shotgun (WGS) entry which is preliminary data.</text>
</comment>
<dbReference type="InterPro" id="IPR025568">
    <property type="entry name" value="DUF4334"/>
</dbReference>
<reference evidence="2 3" key="1">
    <citation type="journal article" date="2023" name="Commun. Biol.">
        <title>Genome analysis of Parmales, the sister group of diatoms, reveals the evolutionary specialization of diatoms from phago-mixotrophs to photoautotrophs.</title>
        <authorList>
            <person name="Ban H."/>
            <person name="Sato S."/>
            <person name="Yoshikawa S."/>
            <person name="Yamada K."/>
            <person name="Nakamura Y."/>
            <person name="Ichinomiya M."/>
            <person name="Sato N."/>
            <person name="Blanc-Mathieu R."/>
            <person name="Endo H."/>
            <person name="Kuwata A."/>
            <person name="Ogata H."/>
        </authorList>
    </citation>
    <scope>NUCLEOTIDE SEQUENCE [LARGE SCALE GENOMIC DNA]</scope>
</reference>
<accession>A0ABQ6N0A4</accession>
<evidence type="ECO:0000313" key="2">
    <source>
        <dbReference type="EMBL" id="GMI37505.1"/>
    </source>
</evidence>
<feature type="domain" description="DUF4334" evidence="1">
    <location>
        <begin position="37"/>
        <end position="88"/>
    </location>
</feature>